<comment type="caution">
    <text evidence="1">The sequence shown here is derived from an EMBL/GenBank/DDBJ whole genome shotgun (WGS) entry which is preliminary data.</text>
</comment>
<accession>A0ABV0KFY0</accession>
<reference evidence="1 2" key="1">
    <citation type="submission" date="2022-04" db="EMBL/GenBank/DDBJ databases">
        <title>Positive selection, recombination, and allopatry shape intraspecific diversity of widespread and dominant cyanobacteria.</title>
        <authorList>
            <person name="Wei J."/>
            <person name="Shu W."/>
            <person name="Hu C."/>
        </authorList>
    </citation>
    <scope>NUCLEOTIDE SEQUENCE [LARGE SCALE GENOMIC DNA]</scope>
    <source>
        <strain evidence="1 2">AS-A4</strain>
    </source>
</reference>
<sequence>MAALTEAGLITRSKASFGLKINFDEREGDPSRVFVAMAELIKVCQDIDRRLVSSIQVDVEPILLLEDIQKGSLIAWIRSTFKFPQNTPSLGLDSHKLEEYLGESKFALIDFTRNKAALTDVGLTEVQMKIFGILSKKKPTPELPIYTPVPKKDLLFGIQKMQSAVAYLTEGKDGVEYIGRDNSKTPFNLGLDITPGVIEDILTKETLANEITMLLKVKKPDYLGSSQWEFKDEKGSIDVKINDFEWLERFRNREFVLAPGDSVLAIVGVVSKYDVDNNLISTRHTLLKVLELRAANLSNEPKQGRLDSFEEY</sequence>
<organism evidence="1 2">
    <name type="scientific">Stenomitos frigidus AS-A4</name>
    <dbReference type="NCBI Taxonomy" id="2933935"/>
    <lineage>
        <taxon>Bacteria</taxon>
        <taxon>Bacillati</taxon>
        <taxon>Cyanobacteriota</taxon>
        <taxon>Cyanophyceae</taxon>
        <taxon>Leptolyngbyales</taxon>
        <taxon>Leptolyngbyaceae</taxon>
        <taxon>Stenomitos</taxon>
    </lineage>
</organism>
<name>A0ABV0KFY0_9CYAN</name>
<protein>
    <submittedName>
        <fullName evidence="1">Uncharacterized protein</fullName>
    </submittedName>
</protein>
<gene>
    <name evidence="1" type="ORF">NDI38_05880</name>
</gene>
<evidence type="ECO:0000313" key="1">
    <source>
        <dbReference type="EMBL" id="MEP1057961.1"/>
    </source>
</evidence>
<proteinExistence type="predicted"/>
<keyword evidence="2" id="KW-1185">Reference proteome</keyword>
<dbReference type="EMBL" id="JAMPLM010000003">
    <property type="protein sequence ID" value="MEP1057961.1"/>
    <property type="molecule type" value="Genomic_DNA"/>
</dbReference>
<evidence type="ECO:0000313" key="2">
    <source>
        <dbReference type="Proteomes" id="UP001476950"/>
    </source>
</evidence>
<dbReference type="Proteomes" id="UP001476950">
    <property type="component" value="Unassembled WGS sequence"/>
</dbReference>
<dbReference type="RefSeq" id="WP_190451367.1">
    <property type="nucleotide sequence ID" value="NZ_JAMPLM010000003.1"/>
</dbReference>